<dbReference type="PRINTS" id="PR00007">
    <property type="entry name" value="COMPLEMNTC1Q"/>
</dbReference>
<evidence type="ECO:0000256" key="1">
    <source>
        <dbReference type="ARBA" id="ARBA00004613"/>
    </source>
</evidence>
<keyword evidence="2" id="KW-0964">Secreted</keyword>
<comment type="caution">
    <text evidence="6">The sequence shown here is derived from an EMBL/GenBank/DDBJ whole genome shotgun (WGS) entry which is preliminary data.</text>
</comment>
<dbReference type="PANTHER" id="PTHR22923:SF116">
    <property type="entry name" value="C1Q DOMAIN-CONTAINING PROTEIN"/>
    <property type="match status" value="1"/>
</dbReference>
<evidence type="ECO:0000313" key="7">
    <source>
        <dbReference type="Proteomes" id="UP000828390"/>
    </source>
</evidence>
<dbReference type="EMBL" id="JAIWYP010000016">
    <property type="protein sequence ID" value="KAH3696282.1"/>
    <property type="molecule type" value="Genomic_DNA"/>
</dbReference>
<dbReference type="PROSITE" id="PS50871">
    <property type="entry name" value="C1Q"/>
    <property type="match status" value="1"/>
</dbReference>
<dbReference type="SMART" id="SM00110">
    <property type="entry name" value="C1Q"/>
    <property type="match status" value="1"/>
</dbReference>
<dbReference type="Proteomes" id="UP000828390">
    <property type="component" value="Unassembled WGS sequence"/>
</dbReference>
<dbReference type="InterPro" id="IPR001073">
    <property type="entry name" value="C1q_dom"/>
</dbReference>
<dbReference type="Pfam" id="PF00386">
    <property type="entry name" value="C1q"/>
    <property type="match status" value="1"/>
</dbReference>
<sequence length="200" mass="21863">MSNLSAAMETSSSGSNGDQRTSSAAERKGEYRWLHNDMQIVGFKVRALEEKLDKLMKDMDGSNETKYGSGRNAVAFTARLSTNRTFRSHQTILFDDVMTNVGNAYDVTSGTFKAPCAGRFLFSVTVRAQYHKQACAEIVAEPEVIGVVAAGDTEIERASSSLTVVTSLSQGDVVHVREMKMFKGDFYGDGFTVFTGVLLQ</sequence>
<comment type="subcellular location">
    <subcellularLocation>
        <location evidence="1">Secreted</location>
    </subcellularLocation>
</comment>
<keyword evidence="3" id="KW-0732">Signal</keyword>
<feature type="compositionally biased region" description="Polar residues" evidence="4">
    <location>
        <begin position="1"/>
        <end position="24"/>
    </location>
</feature>
<dbReference type="InterPro" id="IPR008983">
    <property type="entry name" value="Tumour_necrosis_fac-like_dom"/>
</dbReference>
<dbReference type="Gene3D" id="2.60.120.40">
    <property type="match status" value="1"/>
</dbReference>
<reference evidence="6" key="1">
    <citation type="journal article" date="2019" name="bioRxiv">
        <title>The Genome of the Zebra Mussel, Dreissena polymorpha: A Resource for Invasive Species Research.</title>
        <authorList>
            <person name="McCartney M.A."/>
            <person name="Auch B."/>
            <person name="Kono T."/>
            <person name="Mallez S."/>
            <person name="Zhang Y."/>
            <person name="Obille A."/>
            <person name="Becker A."/>
            <person name="Abrahante J.E."/>
            <person name="Garbe J."/>
            <person name="Badalamenti J.P."/>
            <person name="Herman A."/>
            <person name="Mangelson H."/>
            <person name="Liachko I."/>
            <person name="Sullivan S."/>
            <person name="Sone E.D."/>
            <person name="Koren S."/>
            <person name="Silverstein K.A.T."/>
            <person name="Beckman K.B."/>
            <person name="Gohl D.M."/>
        </authorList>
    </citation>
    <scope>NUCLEOTIDE SEQUENCE</scope>
    <source>
        <strain evidence="6">Duluth1</strain>
        <tissue evidence="6">Whole animal</tissue>
    </source>
</reference>
<proteinExistence type="predicted"/>
<feature type="region of interest" description="Disordered" evidence="4">
    <location>
        <begin position="1"/>
        <end position="26"/>
    </location>
</feature>
<organism evidence="6 7">
    <name type="scientific">Dreissena polymorpha</name>
    <name type="common">Zebra mussel</name>
    <name type="synonym">Mytilus polymorpha</name>
    <dbReference type="NCBI Taxonomy" id="45954"/>
    <lineage>
        <taxon>Eukaryota</taxon>
        <taxon>Metazoa</taxon>
        <taxon>Spiralia</taxon>
        <taxon>Lophotrochozoa</taxon>
        <taxon>Mollusca</taxon>
        <taxon>Bivalvia</taxon>
        <taxon>Autobranchia</taxon>
        <taxon>Heteroconchia</taxon>
        <taxon>Euheterodonta</taxon>
        <taxon>Imparidentia</taxon>
        <taxon>Neoheterodontei</taxon>
        <taxon>Myida</taxon>
        <taxon>Dreissenoidea</taxon>
        <taxon>Dreissenidae</taxon>
        <taxon>Dreissena</taxon>
    </lineage>
</organism>
<dbReference type="SUPFAM" id="SSF49842">
    <property type="entry name" value="TNF-like"/>
    <property type="match status" value="1"/>
</dbReference>
<evidence type="ECO:0000256" key="4">
    <source>
        <dbReference type="SAM" id="MobiDB-lite"/>
    </source>
</evidence>
<feature type="domain" description="C1q" evidence="5">
    <location>
        <begin position="69"/>
        <end position="200"/>
    </location>
</feature>
<keyword evidence="7" id="KW-1185">Reference proteome</keyword>
<dbReference type="AlphaFoldDB" id="A0A9D3YAG5"/>
<evidence type="ECO:0000259" key="5">
    <source>
        <dbReference type="PROSITE" id="PS50871"/>
    </source>
</evidence>
<dbReference type="InterPro" id="IPR050822">
    <property type="entry name" value="Cerebellin_Synaptic_Org"/>
</dbReference>
<reference evidence="6" key="2">
    <citation type="submission" date="2020-11" db="EMBL/GenBank/DDBJ databases">
        <authorList>
            <person name="McCartney M.A."/>
            <person name="Auch B."/>
            <person name="Kono T."/>
            <person name="Mallez S."/>
            <person name="Becker A."/>
            <person name="Gohl D.M."/>
            <person name="Silverstein K.A.T."/>
            <person name="Koren S."/>
            <person name="Bechman K.B."/>
            <person name="Herman A."/>
            <person name="Abrahante J.E."/>
            <person name="Garbe J."/>
        </authorList>
    </citation>
    <scope>NUCLEOTIDE SEQUENCE</scope>
    <source>
        <strain evidence="6">Duluth1</strain>
        <tissue evidence="6">Whole animal</tissue>
    </source>
</reference>
<dbReference type="PANTHER" id="PTHR22923">
    <property type="entry name" value="CEREBELLIN-RELATED"/>
    <property type="match status" value="1"/>
</dbReference>
<evidence type="ECO:0000313" key="6">
    <source>
        <dbReference type="EMBL" id="KAH3696282.1"/>
    </source>
</evidence>
<evidence type="ECO:0000256" key="3">
    <source>
        <dbReference type="ARBA" id="ARBA00022729"/>
    </source>
</evidence>
<gene>
    <name evidence="6" type="ORF">DPMN_083747</name>
</gene>
<dbReference type="GO" id="GO:0005576">
    <property type="term" value="C:extracellular region"/>
    <property type="evidence" value="ECO:0007669"/>
    <property type="project" value="UniProtKB-SubCell"/>
</dbReference>
<protein>
    <recommendedName>
        <fullName evidence="5">C1q domain-containing protein</fullName>
    </recommendedName>
</protein>
<accession>A0A9D3YAG5</accession>
<evidence type="ECO:0000256" key="2">
    <source>
        <dbReference type="ARBA" id="ARBA00022525"/>
    </source>
</evidence>
<name>A0A9D3YAG5_DREPO</name>